<evidence type="ECO:0000313" key="4">
    <source>
        <dbReference type="Proteomes" id="UP000325030"/>
    </source>
</evidence>
<dbReference type="STRING" id="1294262.GCA_001316085_02350"/>
<dbReference type="Proteomes" id="UP000325030">
    <property type="component" value="Chromosome"/>
</dbReference>
<evidence type="ECO:0000313" key="1">
    <source>
        <dbReference type="EMBL" id="BBG22926.1"/>
    </source>
</evidence>
<protein>
    <recommendedName>
        <fullName evidence="5">Small metal-binding protein</fullName>
    </recommendedName>
</protein>
<dbReference type="AlphaFoldDB" id="A0A510DZL4"/>
<evidence type="ECO:0000313" key="3">
    <source>
        <dbReference type="Proteomes" id="UP000322983"/>
    </source>
</evidence>
<dbReference type="EMBL" id="AP018929">
    <property type="protein sequence ID" value="BBG22926.1"/>
    <property type="molecule type" value="Genomic_DNA"/>
</dbReference>
<dbReference type="Pfam" id="PF06348">
    <property type="entry name" value="DUF1059"/>
    <property type="match status" value="1"/>
</dbReference>
<proteinExistence type="predicted"/>
<dbReference type="Proteomes" id="UP000322983">
    <property type="component" value="Chromosome"/>
</dbReference>
<reference evidence="4" key="1">
    <citation type="submission" date="2018-09" db="EMBL/GenBank/DDBJ databases">
        <title>Complete Genome Sequencing of Sulfolobus sp. JCM 16834.</title>
        <authorList>
            <person name="Kato S."/>
            <person name="Itoh T."/>
            <person name="Ohkuma M."/>
        </authorList>
    </citation>
    <scope>NUCLEOTIDE SEQUENCE [LARGE SCALE GENOMIC DNA]</scope>
    <source>
        <strain evidence="4">IC-007</strain>
    </source>
</reference>
<accession>A0A510DRX2</accession>
<dbReference type="KEGG" id="step:IC006_0210"/>
<gene>
    <name evidence="1" type="ORF">IC006_0210</name>
    <name evidence="2" type="ORF">IC007_0191</name>
</gene>
<accession>A0A510DZL4</accession>
<organism evidence="2 4">
    <name type="scientific">Sulfuracidifex tepidarius</name>
    <dbReference type="NCBI Taxonomy" id="1294262"/>
    <lineage>
        <taxon>Archaea</taxon>
        <taxon>Thermoproteota</taxon>
        <taxon>Thermoprotei</taxon>
        <taxon>Sulfolobales</taxon>
        <taxon>Sulfolobaceae</taxon>
        <taxon>Sulfuracidifex</taxon>
    </lineage>
</organism>
<keyword evidence="3" id="KW-1185">Reference proteome</keyword>
<dbReference type="InterPro" id="IPR009409">
    <property type="entry name" value="DUF1059"/>
</dbReference>
<name>A0A510DZL4_9CREN</name>
<sequence length="69" mass="7693">MKIMQLFGKKKKLYFSCSKIGMNCGFEVKGASNEDELMEILKIHASKAHGMTSIPQSTIDAIKSNVEKK</sequence>
<reference evidence="2 3" key="2">
    <citation type="journal article" date="2020" name="Int. J. Syst. Evol. Microbiol.">
        <title>Sulfuracidifex tepidarius gen. nov., sp. nov. and transfer of Sulfolobus metallicus Huber and Stetter 1992 to the genus Sulfuracidifex as Sulfuracidifex metallicus comb. nov.</title>
        <authorList>
            <person name="Itoh T."/>
            <person name="Miura T."/>
            <person name="Sakai H.D."/>
            <person name="Kato S."/>
            <person name="Ohkuma M."/>
            <person name="Takashina T."/>
        </authorList>
    </citation>
    <scope>NUCLEOTIDE SEQUENCE</scope>
    <source>
        <strain evidence="1 3">IC-006</strain>
        <strain evidence="2">IC-007</strain>
    </source>
</reference>
<evidence type="ECO:0008006" key="5">
    <source>
        <dbReference type="Google" id="ProtNLM"/>
    </source>
</evidence>
<evidence type="ECO:0000313" key="2">
    <source>
        <dbReference type="EMBL" id="BBG25686.1"/>
    </source>
</evidence>
<dbReference type="EMBL" id="AP018930">
    <property type="protein sequence ID" value="BBG25686.1"/>
    <property type="molecule type" value="Genomic_DNA"/>
</dbReference>